<keyword evidence="2 5" id="KW-0812">Transmembrane</keyword>
<reference evidence="7 8" key="1">
    <citation type="submission" date="2018-07" db="EMBL/GenBank/DDBJ databases">
        <title>Genome sequences of Haloplanus sp. CBA1112.</title>
        <authorList>
            <person name="Kim Y.B."/>
            <person name="Roh S.W."/>
        </authorList>
    </citation>
    <scope>NUCLEOTIDE SEQUENCE [LARGE SCALE GENOMIC DNA]</scope>
    <source>
        <strain evidence="7 8">CBA1112</strain>
    </source>
</reference>
<feature type="transmembrane region" description="Helical" evidence="5">
    <location>
        <begin position="32"/>
        <end position="58"/>
    </location>
</feature>
<dbReference type="Proteomes" id="UP000252985">
    <property type="component" value="Chromosome"/>
</dbReference>
<evidence type="ECO:0000313" key="6">
    <source>
        <dbReference type="EMBL" id="AXG07673.1"/>
    </source>
</evidence>
<dbReference type="PANTHER" id="PTHR31851">
    <property type="entry name" value="FE(2+)/MN(2+) TRANSPORTER PCL1"/>
    <property type="match status" value="1"/>
</dbReference>
<keyword evidence="4 5" id="KW-0472">Membrane</keyword>
<evidence type="ECO:0000256" key="2">
    <source>
        <dbReference type="ARBA" id="ARBA00022692"/>
    </source>
</evidence>
<feature type="transmembrane region" description="Helical" evidence="5">
    <location>
        <begin position="122"/>
        <end position="143"/>
    </location>
</feature>
<dbReference type="RefSeq" id="WP_114586795.1">
    <property type="nucleotide sequence ID" value="NZ_CP031148.1"/>
</dbReference>
<accession>A0A345EFW9</accession>
<dbReference type="InterPro" id="IPR008217">
    <property type="entry name" value="Ccc1_fam"/>
</dbReference>
<dbReference type="GO" id="GO:0030026">
    <property type="term" value="P:intracellular manganese ion homeostasis"/>
    <property type="evidence" value="ECO:0007669"/>
    <property type="project" value="InterPro"/>
</dbReference>
<feature type="transmembrane region" description="Helical" evidence="5">
    <location>
        <begin position="96"/>
        <end position="116"/>
    </location>
</feature>
<comment type="subcellular location">
    <subcellularLocation>
        <location evidence="1">Endomembrane system</location>
        <topology evidence="1">Multi-pass membrane protein</topology>
    </subcellularLocation>
</comment>
<proteinExistence type="predicted"/>
<dbReference type="Proteomes" id="UP000253273">
    <property type="component" value="Chromosome"/>
</dbReference>
<dbReference type="Pfam" id="PF01988">
    <property type="entry name" value="VIT1"/>
    <property type="match status" value="2"/>
</dbReference>
<evidence type="ECO:0000313" key="7">
    <source>
        <dbReference type="EMBL" id="AXG11091.1"/>
    </source>
</evidence>
<evidence type="ECO:0000256" key="1">
    <source>
        <dbReference type="ARBA" id="ARBA00004127"/>
    </source>
</evidence>
<sequence>MLDTLLGDDVTDRGRYLPEIIYGANDGIVTTFAVVAGVAGAALDPAIVLVLGAANLFADGFSMGMSNFLSRRSEADYHDAQGAAVDDDGKPPASTALVTFVAFVVVGGFPLLPYLLVVEPLFPASVAVTGLTFFVVGASRSLVTDRGWLLNGGEMFAVGMAAATVAYVVGDVLASVA</sequence>
<dbReference type="AlphaFoldDB" id="A0A345EFW9"/>
<dbReference type="EMBL" id="CP031148">
    <property type="protein sequence ID" value="AXG11091.1"/>
    <property type="molecule type" value="Genomic_DNA"/>
</dbReference>
<dbReference type="KEGG" id="haq:DU484_15215"/>
<name>A0A345EFW9_9EURY</name>
<accession>A0A345E651</accession>
<dbReference type="GO" id="GO:0005384">
    <property type="term" value="F:manganese ion transmembrane transporter activity"/>
    <property type="evidence" value="ECO:0007669"/>
    <property type="project" value="InterPro"/>
</dbReference>
<reference evidence="6 9" key="2">
    <citation type="submission" date="2018-07" db="EMBL/GenBank/DDBJ databases">
        <title>Genome sequences of Haloplanus sp. CBA1113.</title>
        <authorList>
            <person name="Kim Y.B."/>
            <person name="Roh S.W."/>
        </authorList>
    </citation>
    <scope>NUCLEOTIDE SEQUENCE [LARGE SCALE GENOMIC DNA]</scope>
    <source>
        <strain evidence="6 9">CBA1113</strain>
    </source>
</reference>
<keyword evidence="9" id="KW-1185">Reference proteome</keyword>
<dbReference type="GeneID" id="37288355"/>
<evidence type="ECO:0000256" key="5">
    <source>
        <dbReference type="SAM" id="Phobius"/>
    </source>
</evidence>
<dbReference type="GO" id="GO:0012505">
    <property type="term" value="C:endomembrane system"/>
    <property type="evidence" value="ECO:0007669"/>
    <property type="project" value="UniProtKB-SubCell"/>
</dbReference>
<evidence type="ECO:0000256" key="3">
    <source>
        <dbReference type="ARBA" id="ARBA00022989"/>
    </source>
</evidence>
<evidence type="ECO:0000313" key="8">
    <source>
        <dbReference type="Proteomes" id="UP000252985"/>
    </source>
</evidence>
<evidence type="ECO:0000313" key="9">
    <source>
        <dbReference type="Proteomes" id="UP000253273"/>
    </source>
</evidence>
<dbReference type="KEGG" id="haj:DU500_15240"/>
<feature type="transmembrane region" description="Helical" evidence="5">
    <location>
        <begin position="155"/>
        <end position="176"/>
    </location>
</feature>
<dbReference type="EMBL" id="CP031150">
    <property type="protein sequence ID" value="AXG07673.1"/>
    <property type="molecule type" value="Genomic_DNA"/>
</dbReference>
<evidence type="ECO:0008006" key="10">
    <source>
        <dbReference type="Google" id="ProtNLM"/>
    </source>
</evidence>
<dbReference type="OrthoDB" id="11824at2157"/>
<keyword evidence="3 5" id="KW-1133">Transmembrane helix</keyword>
<organism evidence="7 8">
    <name type="scientific">Haloplanus rubicundus</name>
    <dbReference type="NCBI Taxonomy" id="1547898"/>
    <lineage>
        <taxon>Archaea</taxon>
        <taxon>Methanobacteriati</taxon>
        <taxon>Methanobacteriota</taxon>
        <taxon>Stenosarchaea group</taxon>
        <taxon>Halobacteria</taxon>
        <taxon>Halobacteriales</taxon>
        <taxon>Haloferacaceae</taxon>
        <taxon>Haloplanus</taxon>
    </lineage>
</organism>
<protein>
    <recommendedName>
        <fullName evidence="10">VIT family protein</fullName>
    </recommendedName>
</protein>
<gene>
    <name evidence="7" type="ORF">DU484_15215</name>
    <name evidence="6" type="ORF">DU500_15240</name>
</gene>
<evidence type="ECO:0000256" key="4">
    <source>
        <dbReference type="ARBA" id="ARBA00023136"/>
    </source>
</evidence>